<accession>A0AAV7WCD0</accession>
<feature type="region of interest" description="Disordered" evidence="1">
    <location>
        <begin position="159"/>
        <end position="179"/>
    </location>
</feature>
<dbReference type="EMBL" id="JANPWB010000002">
    <property type="protein sequence ID" value="KAJ1210241.1"/>
    <property type="molecule type" value="Genomic_DNA"/>
</dbReference>
<sequence>MTPLIIRILAVAYPELDVRLRTSQQTQEGSKTRSQGTGSPPPVKALKFGSGRRDRVKTPGGTTSEMGSKPIGESAVTPKKVGKVQRKSPQPVVSVTAEKCAIISGGPDTAASTIVNDQETTTRASAQEGPSIVTGPETTAEVSAQEGPSIVTGPETTARVSAQEGPSIVTGPETTAGVTAQEGPSIVTGSETTVRVSAQEGPSIVTGQETTAGVTAQEGPSIVTGQETTARVSAQEGPGCHSPAGQ</sequence>
<feature type="compositionally biased region" description="Polar residues" evidence="1">
    <location>
        <begin position="21"/>
        <end position="38"/>
    </location>
</feature>
<reference evidence="2" key="1">
    <citation type="journal article" date="2022" name="bioRxiv">
        <title>Sequencing and chromosome-scale assembly of the giantPleurodeles waltlgenome.</title>
        <authorList>
            <person name="Brown T."/>
            <person name="Elewa A."/>
            <person name="Iarovenko S."/>
            <person name="Subramanian E."/>
            <person name="Araus A.J."/>
            <person name="Petzold A."/>
            <person name="Susuki M."/>
            <person name="Suzuki K.-i.T."/>
            <person name="Hayashi T."/>
            <person name="Toyoda A."/>
            <person name="Oliveira C."/>
            <person name="Osipova E."/>
            <person name="Leigh N.D."/>
            <person name="Simon A."/>
            <person name="Yun M.H."/>
        </authorList>
    </citation>
    <scope>NUCLEOTIDE SEQUENCE</scope>
    <source>
        <strain evidence="2">20211129_DDA</strain>
        <tissue evidence="2">Liver</tissue>
    </source>
</reference>
<name>A0AAV7WCD0_PLEWA</name>
<evidence type="ECO:0000313" key="2">
    <source>
        <dbReference type="EMBL" id="KAJ1210241.1"/>
    </source>
</evidence>
<keyword evidence="3" id="KW-1185">Reference proteome</keyword>
<feature type="region of interest" description="Disordered" evidence="1">
    <location>
        <begin position="21"/>
        <end position="92"/>
    </location>
</feature>
<dbReference type="Proteomes" id="UP001066276">
    <property type="component" value="Chromosome 1_2"/>
</dbReference>
<evidence type="ECO:0000256" key="1">
    <source>
        <dbReference type="SAM" id="MobiDB-lite"/>
    </source>
</evidence>
<feature type="region of interest" description="Disordered" evidence="1">
    <location>
        <begin position="226"/>
        <end position="246"/>
    </location>
</feature>
<proteinExistence type="predicted"/>
<evidence type="ECO:0000313" key="3">
    <source>
        <dbReference type="Proteomes" id="UP001066276"/>
    </source>
</evidence>
<organism evidence="2 3">
    <name type="scientific">Pleurodeles waltl</name>
    <name type="common">Iberian ribbed newt</name>
    <dbReference type="NCBI Taxonomy" id="8319"/>
    <lineage>
        <taxon>Eukaryota</taxon>
        <taxon>Metazoa</taxon>
        <taxon>Chordata</taxon>
        <taxon>Craniata</taxon>
        <taxon>Vertebrata</taxon>
        <taxon>Euteleostomi</taxon>
        <taxon>Amphibia</taxon>
        <taxon>Batrachia</taxon>
        <taxon>Caudata</taxon>
        <taxon>Salamandroidea</taxon>
        <taxon>Salamandridae</taxon>
        <taxon>Pleurodelinae</taxon>
        <taxon>Pleurodeles</taxon>
    </lineage>
</organism>
<comment type="caution">
    <text evidence="2">The sequence shown here is derived from an EMBL/GenBank/DDBJ whole genome shotgun (WGS) entry which is preliminary data.</text>
</comment>
<protein>
    <submittedName>
        <fullName evidence="2">Uncharacterized protein</fullName>
    </submittedName>
</protein>
<gene>
    <name evidence="2" type="ORF">NDU88_005608</name>
</gene>
<feature type="region of interest" description="Disordered" evidence="1">
    <location>
        <begin position="120"/>
        <end position="139"/>
    </location>
</feature>
<dbReference type="AlphaFoldDB" id="A0AAV7WCD0"/>